<accession>W4GKY9</accession>
<feature type="transmembrane region" description="Helical" evidence="2">
    <location>
        <begin position="249"/>
        <end position="267"/>
    </location>
</feature>
<protein>
    <submittedName>
        <fullName evidence="3">Uncharacterized protein</fullName>
    </submittedName>
</protein>
<dbReference type="AlphaFoldDB" id="W4GKY9"/>
<feature type="transmembrane region" description="Helical" evidence="2">
    <location>
        <begin position="116"/>
        <end position="135"/>
    </location>
</feature>
<dbReference type="RefSeq" id="XP_009830957.1">
    <property type="nucleotide sequence ID" value="XM_009832655.1"/>
</dbReference>
<sequence length="277" mass="31246">MAGTKKRNEYEPIRDRTGPSASRYSSQQQARPTPDSAIPIQIPPYDIEAGKFAILERQKHVWATLDSRARKIQLLAILQAFIGILVSMDSAWYTHIFGIAIGFVGLVAVRGDKPDVLMVYLFLCVIEFVKNMGYIQDVWSHWGDAPPATAIRTASNGTDGSNIQQYDPTGYAKSVNRWVAVGLENKYLIFQLVMVAIEEVLLIVRRSHSLLHWNSLVHVSHVSLCSGMLLSTPRCSTFNFRAPFQMKPFILFFHVFLLVTFSLINSSKFRLIVISIQ</sequence>
<keyword evidence="2" id="KW-0812">Transmembrane</keyword>
<keyword evidence="2" id="KW-0472">Membrane</keyword>
<dbReference type="OrthoDB" id="59760at2759"/>
<proteinExistence type="predicted"/>
<evidence type="ECO:0000256" key="1">
    <source>
        <dbReference type="SAM" id="MobiDB-lite"/>
    </source>
</evidence>
<dbReference type="GeneID" id="20809203"/>
<dbReference type="VEuPathDB" id="FungiDB:H257_07207"/>
<reference evidence="3" key="1">
    <citation type="submission" date="2013-12" db="EMBL/GenBank/DDBJ databases">
        <title>The Genome Sequence of Aphanomyces astaci APO3.</title>
        <authorList>
            <consortium name="The Broad Institute Genomics Platform"/>
            <person name="Russ C."/>
            <person name="Tyler B."/>
            <person name="van West P."/>
            <person name="Dieguez-Uribeondo J."/>
            <person name="Young S.K."/>
            <person name="Zeng Q."/>
            <person name="Gargeya S."/>
            <person name="Fitzgerald M."/>
            <person name="Abouelleil A."/>
            <person name="Alvarado L."/>
            <person name="Chapman S.B."/>
            <person name="Gainer-Dewar J."/>
            <person name="Goldberg J."/>
            <person name="Griggs A."/>
            <person name="Gujja S."/>
            <person name="Hansen M."/>
            <person name="Howarth C."/>
            <person name="Imamovic A."/>
            <person name="Ireland A."/>
            <person name="Larimer J."/>
            <person name="McCowan C."/>
            <person name="Murphy C."/>
            <person name="Pearson M."/>
            <person name="Poon T.W."/>
            <person name="Priest M."/>
            <person name="Roberts A."/>
            <person name="Saif S."/>
            <person name="Shea T."/>
            <person name="Sykes S."/>
            <person name="Wortman J."/>
            <person name="Nusbaum C."/>
            <person name="Birren B."/>
        </authorList>
    </citation>
    <scope>NUCLEOTIDE SEQUENCE [LARGE SCALE GENOMIC DNA]</scope>
    <source>
        <strain evidence="3">APO3</strain>
    </source>
</reference>
<feature type="transmembrane region" description="Helical" evidence="2">
    <location>
        <begin position="69"/>
        <end position="86"/>
    </location>
</feature>
<gene>
    <name evidence="3" type="ORF">H257_07207</name>
</gene>
<feature type="transmembrane region" description="Helical" evidence="2">
    <location>
        <begin position="211"/>
        <end position="229"/>
    </location>
</feature>
<feature type="transmembrane region" description="Helical" evidence="2">
    <location>
        <begin position="187"/>
        <end position="204"/>
    </location>
</feature>
<name>W4GKY9_APHAT</name>
<feature type="region of interest" description="Disordered" evidence="1">
    <location>
        <begin position="1"/>
        <end position="38"/>
    </location>
</feature>
<organism evidence="3">
    <name type="scientific">Aphanomyces astaci</name>
    <name type="common">Crayfish plague agent</name>
    <dbReference type="NCBI Taxonomy" id="112090"/>
    <lineage>
        <taxon>Eukaryota</taxon>
        <taxon>Sar</taxon>
        <taxon>Stramenopiles</taxon>
        <taxon>Oomycota</taxon>
        <taxon>Saprolegniomycetes</taxon>
        <taxon>Saprolegniales</taxon>
        <taxon>Verrucalvaceae</taxon>
        <taxon>Aphanomyces</taxon>
    </lineage>
</organism>
<evidence type="ECO:0000313" key="3">
    <source>
        <dbReference type="EMBL" id="ETV80021.1"/>
    </source>
</evidence>
<feature type="compositionally biased region" description="Basic and acidic residues" evidence="1">
    <location>
        <begin position="1"/>
        <end position="17"/>
    </location>
</feature>
<dbReference type="EMBL" id="KI913127">
    <property type="protein sequence ID" value="ETV80021.1"/>
    <property type="molecule type" value="Genomic_DNA"/>
</dbReference>
<keyword evidence="2" id="KW-1133">Transmembrane helix</keyword>
<feature type="transmembrane region" description="Helical" evidence="2">
    <location>
        <begin position="92"/>
        <end position="109"/>
    </location>
</feature>
<feature type="compositionally biased region" description="Low complexity" evidence="1">
    <location>
        <begin position="20"/>
        <end position="31"/>
    </location>
</feature>
<evidence type="ECO:0000256" key="2">
    <source>
        <dbReference type="SAM" id="Phobius"/>
    </source>
</evidence>